<dbReference type="Proteomes" id="UP000324233">
    <property type="component" value="Chromosome"/>
</dbReference>
<dbReference type="AlphaFoldDB" id="A0A5B9VXS3"/>
<dbReference type="Gene3D" id="1.20.5.3310">
    <property type="match status" value="1"/>
</dbReference>
<name>A0A5B9VXS3_9BACT</name>
<dbReference type="EMBL" id="CP042997">
    <property type="protein sequence ID" value="QEH33176.1"/>
    <property type="molecule type" value="Genomic_DNA"/>
</dbReference>
<feature type="region of interest" description="Disordered" evidence="8">
    <location>
        <begin position="97"/>
        <end position="119"/>
    </location>
</feature>
<evidence type="ECO:0000256" key="4">
    <source>
        <dbReference type="ARBA" id="ARBA00022927"/>
    </source>
</evidence>
<evidence type="ECO:0000313" key="9">
    <source>
        <dbReference type="EMBL" id="QEH33176.1"/>
    </source>
</evidence>
<evidence type="ECO:0000256" key="1">
    <source>
        <dbReference type="ARBA" id="ARBA00004167"/>
    </source>
</evidence>
<reference evidence="9 10" key="1">
    <citation type="submission" date="2019-08" db="EMBL/GenBank/DDBJ databases">
        <title>Deep-cultivation of Planctomycetes and their phenomic and genomic characterization uncovers novel biology.</title>
        <authorList>
            <person name="Wiegand S."/>
            <person name="Jogler M."/>
            <person name="Boedeker C."/>
            <person name="Pinto D."/>
            <person name="Vollmers J."/>
            <person name="Rivas-Marin E."/>
            <person name="Kohn T."/>
            <person name="Peeters S.H."/>
            <person name="Heuer A."/>
            <person name="Rast P."/>
            <person name="Oberbeckmann S."/>
            <person name="Bunk B."/>
            <person name="Jeske O."/>
            <person name="Meyerdierks A."/>
            <person name="Storesund J.E."/>
            <person name="Kallscheuer N."/>
            <person name="Luecker S."/>
            <person name="Lage O.M."/>
            <person name="Pohl T."/>
            <person name="Merkel B.J."/>
            <person name="Hornburger P."/>
            <person name="Mueller R.-W."/>
            <person name="Bruemmer F."/>
            <person name="Labrenz M."/>
            <person name="Spormann A.M."/>
            <person name="Op den Camp H."/>
            <person name="Overmann J."/>
            <person name="Amann R."/>
            <person name="Jetten M.S.M."/>
            <person name="Mascher T."/>
            <person name="Medema M.H."/>
            <person name="Devos D.P."/>
            <person name="Kaster A.-K."/>
            <person name="Ovreas L."/>
            <person name="Rohde M."/>
            <person name="Galperin M.Y."/>
            <person name="Jogler C."/>
        </authorList>
    </citation>
    <scope>NUCLEOTIDE SEQUENCE [LARGE SCALE GENOMIC DNA]</scope>
    <source>
        <strain evidence="9 10">OJF2</strain>
    </source>
</reference>
<dbReference type="OrthoDB" id="282899at2"/>
<keyword evidence="10" id="KW-1185">Reference proteome</keyword>
<evidence type="ECO:0000313" key="10">
    <source>
        <dbReference type="Proteomes" id="UP000324233"/>
    </source>
</evidence>
<evidence type="ECO:0000256" key="7">
    <source>
        <dbReference type="ARBA" id="ARBA00023136"/>
    </source>
</evidence>
<evidence type="ECO:0000256" key="8">
    <source>
        <dbReference type="SAM" id="MobiDB-lite"/>
    </source>
</evidence>
<proteinExistence type="predicted"/>
<organism evidence="9 10">
    <name type="scientific">Aquisphaera giovannonii</name>
    <dbReference type="NCBI Taxonomy" id="406548"/>
    <lineage>
        <taxon>Bacteria</taxon>
        <taxon>Pseudomonadati</taxon>
        <taxon>Planctomycetota</taxon>
        <taxon>Planctomycetia</taxon>
        <taxon>Isosphaerales</taxon>
        <taxon>Isosphaeraceae</taxon>
        <taxon>Aquisphaera</taxon>
    </lineage>
</organism>
<feature type="compositionally biased region" description="Low complexity" evidence="8">
    <location>
        <begin position="102"/>
        <end position="119"/>
    </location>
</feature>
<dbReference type="Pfam" id="PF02416">
    <property type="entry name" value="TatA_B_E"/>
    <property type="match status" value="1"/>
</dbReference>
<dbReference type="PANTHER" id="PTHR42982:SF1">
    <property type="entry name" value="SEC-INDEPENDENT PROTEIN TRANSLOCASE PROTEIN TATA"/>
    <property type="match status" value="1"/>
</dbReference>
<keyword evidence="6" id="KW-0811">Translocation</keyword>
<keyword evidence="5" id="KW-1133">Transmembrane helix</keyword>
<dbReference type="GO" id="GO:0016020">
    <property type="term" value="C:membrane"/>
    <property type="evidence" value="ECO:0007669"/>
    <property type="project" value="UniProtKB-ARBA"/>
</dbReference>
<protein>
    <submittedName>
        <fullName evidence="9">Sec-independent protein translocase protein TatA</fullName>
    </submittedName>
</protein>
<keyword evidence="2" id="KW-0813">Transport</keyword>
<dbReference type="RefSeq" id="WP_148592878.1">
    <property type="nucleotide sequence ID" value="NZ_CP042997.1"/>
</dbReference>
<accession>A0A5B9VXS3</accession>
<dbReference type="PANTHER" id="PTHR42982">
    <property type="entry name" value="SEC-INDEPENDENT PROTEIN TRANSLOCASE PROTEIN TATA"/>
    <property type="match status" value="1"/>
</dbReference>
<feature type="compositionally biased region" description="Low complexity" evidence="8">
    <location>
        <begin position="60"/>
        <end position="74"/>
    </location>
</feature>
<dbReference type="InterPro" id="IPR003369">
    <property type="entry name" value="TatA/B/E"/>
</dbReference>
<comment type="subcellular location">
    <subcellularLocation>
        <location evidence="1">Membrane</location>
        <topology evidence="1">Single-pass membrane protein</topology>
    </subcellularLocation>
</comment>
<evidence type="ECO:0000256" key="6">
    <source>
        <dbReference type="ARBA" id="ARBA00023010"/>
    </source>
</evidence>
<evidence type="ECO:0000256" key="5">
    <source>
        <dbReference type="ARBA" id="ARBA00022989"/>
    </source>
</evidence>
<dbReference type="KEGG" id="agv:OJF2_16730"/>
<keyword evidence="7" id="KW-0472">Membrane</keyword>
<evidence type="ECO:0000256" key="2">
    <source>
        <dbReference type="ARBA" id="ARBA00022448"/>
    </source>
</evidence>
<evidence type="ECO:0000256" key="3">
    <source>
        <dbReference type="ARBA" id="ARBA00022692"/>
    </source>
</evidence>
<dbReference type="GO" id="GO:0015031">
    <property type="term" value="P:protein transport"/>
    <property type="evidence" value="ECO:0007669"/>
    <property type="project" value="UniProtKB-KW"/>
</dbReference>
<gene>
    <name evidence="9" type="primary">tatA</name>
    <name evidence="9" type="ORF">OJF2_16730</name>
</gene>
<sequence>MLPQLGPMEMALIMGIAVLLFGKRLPEVGKQIGRGVLEFKKGLNGLTEELHEGSSGAGISGYSSSTSQSLGYASNYRYDEKPRGDSAYSDASVPKFEVPGVASSSSTSAGDSPAESVGM</sequence>
<keyword evidence="4" id="KW-0653">Protein transport</keyword>
<feature type="region of interest" description="Disordered" evidence="8">
    <location>
        <begin position="50"/>
        <end position="78"/>
    </location>
</feature>
<keyword evidence="3" id="KW-0812">Transmembrane</keyword>